<dbReference type="Pfam" id="PF13439">
    <property type="entry name" value="Glyco_transf_4"/>
    <property type="match status" value="1"/>
</dbReference>
<sequence length="370" mass="41758">MKILLVANMYPSEQFPSYGVFVQNVENILKDEGFEVDRAVLQKKTSKVGKLSGYAAYYSKVVSKGLSGNYDAIYVHYAAHNALPLLLLKKLKPSVKIVTNVHGSDVVPEVSSQEKYQPYVKELLSKSSLIITPSHYYESLVKEKYGVKTPIRVFPSGGVNKNVFRPMKANKDQLQKELKLDPNFRYFGFVGRLDVGKGWDHYVNAIQMYFEEKPEEKHRTKFIVVGSGKDEGHFKDLVEKHNLGDSIVHYPLMKQTDLAKIYNVIEAFVFPTTRKGESLGLVGLEAMACGTPIIASAIGGILDYVKDNENSWLFEPGNPQALKDLLIHFDSLTEVQRQTVATKAYETSLEYEVEAIKPKLSKIFNEFSRN</sequence>
<dbReference type="Gene3D" id="3.40.50.2000">
    <property type="entry name" value="Glycogen Phosphorylase B"/>
    <property type="match status" value="2"/>
</dbReference>
<keyword evidence="4" id="KW-1185">Reference proteome</keyword>
<dbReference type="InterPro" id="IPR028098">
    <property type="entry name" value="Glyco_trans_4-like_N"/>
</dbReference>
<dbReference type="PANTHER" id="PTHR45947">
    <property type="entry name" value="SULFOQUINOVOSYL TRANSFERASE SQD2"/>
    <property type="match status" value="1"/>
</dbReference>
<evidence type="ECO:0000313" key="4">
    <source>
        <dbReference type="Proteomes" id="UP001595817"/>
    </source>
</evidence>
<feature type="domain" description="Glycosyl transferase family 1" evidence="1">
    <location>
        <begin position="171"/>
        <end position="330"/>
    </location>
</feature>
<name>A0ABV8X2K7_9LACT</name>
<dbReference type="PANTHER" id="PTHR45947:SF3">
    <property type="entry name" value="SULFOQUINOVOSYL TRANSFERASE SQD2"/>
    <property type="match status" value="1"/>
</dbReference>
<reference evidence="4" key="1">
    <citation type="journal article" date="2019" name="Int. J. Syst. Evol. Microbiol.">
        <title>The Global Catalogue of Microorganisms (GCM) 10K type strain sequencing project: providing services to taxonomists for standard genome sequencing and annotation.</title>
        <authorList>
            <consortium name="The Broad Institute Genomics Platform"/>
            <consortium name="The Broad Institute Genome Sequencing Center for Infectious Disease"/>
            <person name="Wu L."/>
            <person name="Ma J."/>
        </authorList>
    </citation>
    <scope>NUCLEOTIDE SEQUENCE [LARGE SCALE GENOMIC DNA]</scope>
    <source>
        <strain evidence="4">CCUG 59778</strain>
    </source>
</reference>
<dbReference type="EMBL" id="JBHSEC010000006">
    <property type="protein sequence ID" value="MFC4410006.1"/>
    <property type="molecule type" value="Genomic_DNA"/>
</dbReference>
<evidence type="ECO:0000313" key="3">
    <source>
        <dbReference type="EMBL" id="MFC4410006.1"/>
    </source>
</evidence>
<dbReference type="InterPro" id="IPR050194">
    <property type="entry name" value="Glycosyltransferase_grp1"/>
</dbReference>
<dbReference type="SUPFAM" id="SSF53756">
    <property type="entry name" value="UDP-Glycosyltransferase/glycogen phosphorylase"/>
    <property type="match status" value="1"/>
</dbReference>
<feature type="domain" description="Glycosyltransferase subfamily 4-like N-terminal" evidence="2">
    <location>
        <begin position="57"/>
        <end position="157"/>
    </location>
</feature>
<proteinExistence type="predicted"/>
<dbReference type="Pfam" id="PF00534">
    <property type="entry name" value="Glycos_transf_1"/>
    <property type="match status" value="1"/>
</dbReference>
<evidence type="ECO:0000259" key="1">
    <source>
        <dbReference type="Pfam" id="PF00534"/>
    </source>
</evidence>
<dbReference type="CDD" id="cd03801">
    <property type="entry name" value="GT4_PimA-like"/>
    <property type="match status" value="1"/>
</dbReference>
<gene>
    <name evidence="3" type="ORF">ACFOZY_06085</name>
</gene>
<keyword evidence="3" id="KW-0328">Glycosyltransferase</keyword>
<dbReference type="Proteomes" id="UP001595817">
    <property type="component" value="Unassembled WGS sequence"/>
</dbReference>
<organism evidence="3 4">
    <name type="scientific">Chungangia koreensis</name>
    <dbReference type="NCBI Taxonomy" id="752657"/>
    <lineage>
        <taxon>Bacteria</taxon>
        <taxon>Bacillati</taxon>
        <taxon>Bacillota</taxon>
        <taxon>Bacilli</taxon>
        <taxon>Lactobacillales</taxon>
        <taxon>Chungangia</taxon>
    </lineage>
</organism>
<evidence type="ECO:0000259" key="2">
    <source>
        <dbReference type="Pfam" id="PF13439"/>
    </source>
</evidence>
<dbReference type="GO" id="GO:0016757">
    <property type="term" value="F:glycosyltransferase activity"/>
    <property type="evidence" value="ECO:0007669"/>
    <property type="project" value="UniProtKB-KW"/>
</dbReference>
<comment type="caution">
    <text evidence="3">The sequence shown here is derived from an EMBL/GenBank/DDBJ whole genome shotgun (WGS) entry which is preliminary data.</text>
</comment>
<dbReference type="InterPro" id="IPR001296">
    <property type="entry name" value="Glyco_trans_1"/>
</dbReference>
<keyword evidence="3" id="KW-0808">Transferase</keyword>
<dbReference type="RefSeq" id="WP_378153366.1">
    <property type="nucleotide sequence ID" value="NZ_JBHSEC010000006.1"/>
</dbReference>
<protein>
    <submittedName>
        <fullName evidence="3">Glycosyltransferase family 4 protein</fullName>
        <ecNumber evidence="3">2.4.-.-</ecNumber>
    </submittedName>
</protein>
<dbReference type="EC" id="2.4.-.-" evidence="3"/>
<accession>A0ABV8X2K7</accession>